<dbReference type="Proteomes" id="UP000887563">
    <property type="component" value="Unplaced"/>
</dbReference>
<evidence type="ECO:0000313" key="2">
    <source>
        <dbReference type="Proteomes" id="UP000887563"/>
    </source>
</evidence>
<dbReference type="AlphaFoldDB" id="A0A914N0L3"/>
<proteinExistence type="predicted"/>
<dbReference type="WBParaSite" id="Minc3s02932g32119">
    <property type="protein sequence ID" value="Minc3s02932g32119"/>
    <property type="gene ID" value="Minc3s02932g32119"/>
</dbReference>
<name>A0A914N0L3_MELIC</name>
<organism evidence="2 3">
    <name type="scientific">Meloidogyne incognita</name>
    <name type="common">Southern root-knot nematode worm</name>
    <name type="synonym">Oxyuris incognita</name>
    <dbReference type="NCBI Taxonomy" id="6306"/>
    <lineage>
        <taxon>Eukaryota</taxon>
        <taxon>Metazoa</taxon>
        <taxon>Ecdysozoa</taxon>
        <taxon>Nematoda</taxon>
        <taxon>Chromadorea</taxon>
        <taxon>Rhabditida</taxon>
        <taxon>Tylenchina</taxon>
        <taxon>Tylenchomorpha</taxon>
        <taxon>Tylenchoidea</taxon>
        <taxon>Meloidogynidae</taxon>
        <taxon>Meloidogyninae</taxon>
        <taxon>Meloidogyne</taxon>
        <taxon>Meloidogyne incognita group</taxon>
    </lineage>
</organism>
<feature type="compositionally biased region" description="Low complexity" evidence="1">
    <location>
        <begin position="144"/>
        <end position="157"/>
    </location>
</feature>
<evidence type="ECO:0000313" key="3">
    <source>
        <dbReference type="WBParaSite" id="Minc3s02932g32119"/>
    </source>
</evidence>
<accession>A0A914N0L3</accession>
<feature type="compositionally biased region" description="Low complexity" evidence="1">
    <location>
        <begin position="106"/>
        <end position="116"/>
    </location>
</feature>
<reference evidence="3" key="1">
    <citation type="submission" date="2022-11" db="UniProtKB">
        <authorList>
            <consortium name="WormBaseParasite"/>
        </authorList>
    </citation>
    <scope>IDENTIFICATION</scope>
</reference>
<evidence type="ECO:0000256" key="1">
    <source>
        <dbReference type="SAM" id="MobiDB-lite"/>
    </source>
</evidence>
<feature type="region of interest" description="Disordered" evidence="1">
    <location>
        <begin position="81"/>
        <end position="185"/>
    </location>
</feature>
<sequence>MPPKKKINSSRSIAMLGVAAVASRKVNNLDKYTLNVYNILTTRSGRNYEMEKMTGPKVKAVLKKQTSLPAKEVEINGNINNLKGKKKEENVGKNVKNAGKADKNNGKNIKNQGKNVNEQEENVKKQGTIVKEQGRSVRSTRATTRQNGQSTSNNNGNDETWEEEEKEKTPRGSHTKSLFLKIAIP</sequence>
<keyword evidence="2" id="KW-1185">Reference proteome</keyword>
<protein>
    <submittedName>
        <fullName evidence="3">Uncharacterized protein</fullName>
    </submittedName>
</protein>